<dbReference type="AlphaFoldDB" id="B0NAT1"/>
<keyword evidence="2" id="KW-1185">Reference proteome</keyword>
<accession>B0NAT1</accession>
<organism evidence="1 2">
    <name type="scientific">Clostridium scindens (strain ATCC 35704 / DSM 5676 / VPI 13733 / 19)</name>
    <dbReference type="NCBI Taxonomy" id="411468"/>
    <lineage>
        <taxon>Bacteria</taxon>
        <taxon>Bacillati</taxon>
        <taxon>Bacillota</taxon>
        <taxon>Clostridia</taxon>
        <taxon>Lachnospirales</taxon>
        <taxon>Lachnospiraceae</taxon>
    </lineage>
</organism>
<dbReference type="STRING" id="411468.CLOSCI_00550"/>
<sequence>MKRGNLTGLLYAEQGVKTTGIIKDFLNFRRYKYRPLFAIRGEYSAGGDLDESDIIGSIENCIATNVAKLTPQVVRKDARGMVIKEDYLARLLSLRWAPELSTFDALYKMAATLIRKSNAFAAILYNEDFTKVKQIVPLTVTTFRIYEDDDGNILFRFVWDYDGKTYVLPYQSVIHIRARFNKKRFIGTPPDQSIKTTLELLDATGQALRNTVKNSANLKGYLKYNNFIDEDELKTKVKEFQAAYMSADNDGGMAGIDNSMEFHEITQRTPNIPTLQSQFLRDNLYRYYGVSDAILMSKFTESEWNAFYESVIEPIALQLSLEFTFKLLTERERGFGNKIIFTSNRLQYATLQTRATIGSVLYDRGIITINEYRELLYYEPIEDGDVRMVSLNYVKADDQSLYQTGQQGEGTGSGPPGEGEGQQAATAIQILKMFVPVTLKGGEKKEWQ</sequence>
<gene>
    <name evidence="1" type="ORF">HDCHBGLK_02992</name>
</gene>
<dbReference type="HOGENOM" id="CLU_054194_0_0_9"/>
<dbReference type="Pfam" id="PF04860">
    <property type="entry name" value="Phage_portal"/>
    <property type="match status" value="1"/>
</dbReference>
<protein>
    <submittedName>
        <fullName evidence="1">Uncharacterized protein</fullName>
    </submittedName>
</protein>
<dbReference type="eggNOG" id="COG4695">
    <property type="taxonomic scope" value="Bacteria"/>
</dbReference>
<dbReference type="KEGG" id="csci:HDCHBGLK_02992"/>
<dbReference type="EMBL" id="CP036170">
    <property type="protein sequence ID" value="QBF75581.1"/>
    <property type="molecule type" value="Genomic_DNA"/>
</dbReference>
<name>B0NAT1_CLOS5</name>
<proteinExistence type="predicted"/>
<dbReference type="InterPro" id="IPR006944">
    <property type="entry name" value="Phage/GTA_portal"/>
</dbReference>
<reference evidence="1 2" key="1">
    <citation type="journal article" date="2019" name="Appl. Environ. Microbiol.">
        <title>Clostridium scindens ATCC 35704: integration of nutritional requirements, the complete genome sequence, and global transcriptional responses to bile acids.</title>
        <authorList>
            <person name="Devendran S."/>
            <person name="Shrestha R."/>
            <person name="Alves J.M.P."/>
            <person name="Wolf P.G."/>
            <person name="Ly L."/>
            <person name="Hernandez A.G."/>
            <person name="Mendez-Garcia C."/>
            <person name="Inboden A."/>
            <person name="Wiley J."/>
            <person name="Paul O."/>
            <person name="Allen A."/>
            <person name="Springer E."/>
            <person name="Wright C.L."/>
            <person name="Fields C.J."/>
            <person name="Daniel S.L."/>
            <person name="Ridlon J.M."/>
        </authorList>
    </citation>
    <scope>NUCLEOTIDE SEQUENCE [LARGE SCALE GENOMIC DNA]</scope>
    <source>
        <strain evidence="1 2">ATCC 35704</strain>
    </source>
</reference>
<evidence type="ECO:0000313" key="2">
    <source>
        <dbReference type="Proteomes" id="UP000289664"/>
    </source>
</evidence>
<evidence type="ECO:0000313" key="1">
    <source>
        <dbReference type="EMBL" id="QBF75581.1"/>
    </source>
</evidence>
<dbReference type="Proteomes" id="UP000289664">
    <property type="component" value="Chromosome"/>
</dbReference>